<sequence>MGTNVFGKPMTKGNRMERALEALNNQNADGKRNQALAYVRQVKRNWGNGASTLGIFYNATGETMIFTQENSWYGNIYGFYPVRVQNGQRGTFFHVKRSGVASGSVGFVVYRVRVDTKFCNQLISWSTPWRQTRYNNQAYCDIFDDGKVDTPNEV</sequence>
<dbReference type="PANTHER" id="PTHR36482">
    <property type="entry name" value="OSJNBA0024J22.15 PROTEIN"/>
    <property type="match status" value="1"/>
</dbReference>
<protein>
    <submittedName>
        <fullName evidence="1">Uncharacterized protein</fullName>
    </submittedName>
</protein>
<dbReference type="EMBL" id="JAMZMK010010404">
    <property type="protein sequence ID" value="KAI7731676.1"/>
    <property type="molecule type" value="Genomic_DNA"/>
</dbReference>
<organism evidence="1 2">
    <name type="scientific">Ambrosia artemisiifolia</name>
    <name type="common">Common ragweed</name>
    <dbReference type="NCBI Taxonomy" id="4212"/>
    <lineage>
        <taxon>Eukaryota</taxon>
        <taxon>Viridiplantae</taxon>
        <taxon>Streptophyta</taxon>
        <taxon>Embryophyta</taxon>
        <taxon>Tracheophyta</taxon>
        <taxon>Spermatophyta</taxon>
        <taxon>Magnoliopsida</taxon>
        <taxon>eudicotyledons</taxon>
        <taxon>Gunneridae</taxon>
        <taxon>Pentapetalae</taxon>
        <taxon>asterids</taxon>
        <taxon>campanulids</taxon>
        <taxon>Asterales</taxon>
        <taxon>Asteraceae</taxon>
        <taxon>Asteroideae</taxon>
        <taxon>Heliantheae alliance</taxon>
        <taxon>Heliantheae</taxon>
        <taxon>Ambrosia</taxon>
    </lineage>
</organism>
<keyword evidence="2" id="KW-1185">Reference proteome</keyword>
<dbReference type="Gene3D" id="2.60.270.50">
    <property type="match status" value="1"/>
</dbReference>
<dbReference type="InterPro" id="IPR053085">
    <property type="entry name" value="Jasmonate-induced_protein"/>
</dbReference>
<dbReference type="PANTHER" id="PTHR36482:SF5">
    <property type="entry name" value="23 KDA JASMONATE-INDUCED PROTEIN-LIKE"/>
    <property type="match status" value="1"/>
</dbReference>
<reference evidence="1" key="1">
    <citation type="submission" date="2022-06" db="EMBL/GenBank/DDBJ databases">
        <title>Uncovering the hologenomic basis of an extraordinary plant invasion.</title>
        <authorList>
            <person name="Bieker V.C."/>
            <person name="Martin M.D."/>
            <person name="Gilbert T."/>
            <person name="Hodgins K."/>
            <person name="Battlay P."/>
            <person name="Petersen B."/>
            <person name="Wilson J."/>
        </authorList>
    </citation>
    <scope>NUCLEOTIDE SEQUENCE</scope>
    <source>
        <strain evidence="1">AA19_3_7</strain>
        <tissue evidence="1">Leaf</tissue>
    </source>
</reference>
<dbReference type="Pfam" id="PF21230">
    <property type="entry name" value="Nakanori"/>
    <property type="match status" value="1"/>
</dbReference>
<evidence type="ECO:0000313" key="2">
    <source>
        <dbReference type="Proteomes" id="UP001206925"/>
    </source>
</evidence>
<name>A0AAD5C0A4_AMBAR</name>
<proteinExistence type="predicted"/>
<dbReference type="InterPro" id="IPR015926">
    <property type="entry name" value="Cytolysin/lectin"/>
</dbReference>
<gene>
    <name evidence="1" type="ORF">M8C21_030778</name>
</gene>
<accession>A0AAD5C0A4</accession>
<comment type="caution">
    <text evidence="1">The sequence shown here is derived from an EMBL/GenBank/DDBJ whole genome shotgun (WGS) entry which is preliminary data.</text>
</comment>
<dbReference type="Proteomes" id="UP001206925">
    <property type="component" value="Unassembled WGS sequence"/>
</dbReference>
<dbReference type="SUPFAM" id="SSF63724">
    <property type="entry name" value="Cytolysin/lectin"/>
    <property type="match status" value="1"/>
</dbReference>
<evidence type="ECO:0000313" key="1">
    <source>
        <dbReference type="EMBL" id="KAI7731676.1"/>
    </source>
</evidence>
<dbReference type="AlphaFoldDB" id="A0AAD5C0A4"/>
<dbReference type="InterPro" id="IPR049065">
    <property type="entry name" value="Nakanori"/>
</dbReference>